<keyword evidence="4" id="KW-1185">Reference proteome</keyword>
<name>A0ABV9W1W9_9ACTN</name>
<keyword evidence="2" id="KW-1133">Transmembrane helix</keyword>
<proteinExistence type="predicted"/>
<evidence type="ECO:0000256" key="2">
    <source>
        <dbReference type="SAM" id="Phobius"/>
    </source>
</evidence>
<evidence type="ECO:0000313" key="4">
    <source>
        <dbReference type="Proteomes" id="UP001595912"/>
    </source>
</evidence>
<reference evidence="4" key="1">
    <citation type="journal article" date="2019" name="Int. J. Syst. Evol. Microbiol.">
        <title>The Global Catalogue of Microorganisms (GCM) 10K type strain sequencing project: providing services to taxonomists for standard genome sequencing and annotation.</title>
        <authorList>
            <consortium name="The Broad Institute Genomics Platform"/>
            <consortium name="The Broad Institute Genome Sequencing Center for Infectious Disease"/>
            <person name="Wu L."/>
            <person name="Ma J."/>
        </authorList>
    </citation>
    <scope>NUCLEOTIDE SEQUENCE [LARGE SCALE GENOMIC DNA]</scope>
    <source>
        <strain evidence="4">CGMCC 4.7152</strain>
    </source>
</reference>
<accession>A0ABV9W1W9</accession>
<keyword evidence="2" id="KW-0472">Membrane</keyword>
<keyword evidence="2" id="KW-0812">Transmembrane</keyword>
<comment type="caution">
    <text evidence="3">The sequence shown here is derived from an EMBL/GenBank/DDBJ whole genome shotgun (WGS) entry which is preliminary data.</text>
</comment>
<dbReference type="EMBL" id="JBHSIU010000037">
    <property type="protein sequence ID" value="MFC5001540.1"/>
    <property type="molecule type" value="Genomic_DNA"/>
</dbReference>
<feature type="transmembrane region" description="Helical" evidence="2">
    <location>
        <begin position="41"/>
        <end position="60"/>
    </location>
</feature>
<evidence type="ECO:0000256" key="1">
    <source>
        <dbReference type="SAM" id="MobiDB-lite"/>
    </source>
</evidence>
<dbReference type="Proteomes" id="UP001595912">
    <property type="component" value="Unassembled WGS sequence"/>
</dbReference>
<dbReference type="RefSeq" id="WP_380118705.1">
    <property type="nucleotide sequence ID" value="NZ_JBHSIU010000037.1"/>
</dbReference>
<gene>
    <name evidence="3" type="ORF">ACFPIJ_27350</name>
</gene>
<organism evidence="3 4">
    <name type="scientific">Dactylosporangium cerinum</name>
    <dbReference type="NCBI Taxonomy" id="1434730"/>
    <lineage>
        <taxon>Bacteria</taxon>
        <taxon>Bacillati</taxon>
        <taxon>Actinomycetota</taxon>
        <taxon>Actinomycetes</taxon>
        <taxon>Micromonosporales</taxon>
        <taxon>Micromonosporaceae</taxon>
        <taxon>Dactylosporangium</taxon>
    </lineage>
</organism>
<sequence>MTAQARPVPTFALYGLLWAPYLAAMPVLCDAAGGPGRLGAILLAGGLATLPAMFATGRLLGRFGLRLGRAAVAGVHRPGPAAGPGRDGRPGRPAGAAAGRRRAVRRRHGRL</sequence>
<feature type="compositionally biased region" description="Basic residues" evidence="1">
    <location>
        <begin position="99"/>
        <end position="111"/>
    </location>
</feature>
<evidence type="ECO:0000313" key="3">
    <source>
        <dbReference type="EMBL" id="MFC5001540.1"/>
    </source>
</evidence>
<protein>
    <submittedName>
        <fullName evidence="3">Uncharacterized protein</fullName>
    </submittedName>
</protein>
<feature type="region of interest" description="Disordered" evidence="1">
    <location>
        <begin position="76"/>
        <end position="111"/>
    </location>
</feature>